<dbReference type="Proteomes" id="UP000179270">
    <property type="component" value="Unassembled WGS sequence"/>
</dbReference>
<dbReference type="EMBL" id="MGAF01000014">
    <property type="protein sequence ID" value="OGK41976.1"/>
    <property type="molecule type" value="Genomic_DNA"/>
</dbReference>
<sequence length="123" mass="15073">MEKFSKFARIAEVEFSDIVLSTHNLDIKLRIYLKDKSFIDFYFTIKLKTQRFSIHWERNHVDGSIYRVDNTPDRKWKKVESFPLHFHDKTDDKVKGSPFRLRRNFSLQEIFREFLNFVRKKII</sequence>
<comment type="caution">
    <text evidence="1">The sequence shown here is derived from an EMBL/GenBank/DDBJ whole genome shotgun (WGS) entry which is preliminary data.</text>
</comment>
<proteinExistence type="predicted"/>
<reference evidence="1 2" key="1">
    <citation type="journal article" date="2016" name="Nat. Commun.">
        <title>Thousands of microbial genomes shed light on interconnected biogeochemical processes in an aquifer system.</title>
        <authorList>
            <person name="Anantharaman K."/>
            <person name="Brown C.T."/>
            <person name="Hug L.A."/>
            <person name="Sharon I."/>
            <person name="Castelle C.J."/>
            <person name="Probst A.J."/>
            <person name="Thomas B.C."/>
            <person name="Singh A."/>
            <person name="Wilkins M.J."/>
            <person name="Karaoz U."/>
            <person name="Brodie E.L."/>
            <person name="Williams K.H."/>
            <person name="Hubbard S.S."/>
            <person name="Banfield J.F."/>
        </authorList>
    </citation>
    <scope>NUCLEOTIDE SEQUENCE [LARGE SCALE GENOMIC DNA]</scope>
</reference>
<gene>
    <name evidence="1" type="ORF">A3A74_04740</name>
</gene>
<dbReference type="InterPro" id="IPR045397">
    <property type="entry name" value="TumE-like"/>
</dbReference>
<dbReference type="Pfam" id="PF20126">
    <property type="entry name" value="TumE"/>
    <property type="match status" value="1"/>
</dbReference>
<dbReference type="AlphaFoldDB" id="A0A1F7IF39"/>
<evidence type="ECO:0000313" key="2">
    <source>
        <dbReference type="Proteomes" id="UP000179270"/>
    </source>
</evidence>
<name>A0A1F7IF39_9BACT</name>
<organism evidence="1 2">
    <name type="scientific">Candidatus Roizmanbacteria bacterium RIFCSPLOWO2_01_FULL_35_13</name>
    <dbReference type="NCBI Taxonomy" id="1802055"/>
    <lineage>
        <taxon>Bacteria</taxon>
        <taxon>Candidatus Roizmaniibacteriota</taxon>
    </lineage>
</organism>
<protein>
    <submittedName>
        <fullName evidence="1">Uncharacterized protein</fullName>
    </submittedName>
</protein>
<accession>A0A1F7IF39</accession>
<evidence type="ECO:0000313" key="1">
    <source>
        <dbReference type="EMBL" id="OGK41976.1"/>
    </source>
</evidence>